<dbReference type="RefSeq" id="WP_100989535.1">
    <property type="nucleotide sequence ID" value="NZ_CP025096.1"/>
</dbReference>
<protein>
    <submittedName>
        <fullName evidence="1">Uncharacterized protein</fullName>
    </submittedName>
</protein>
<evidence type="ECO:0000313" key="2">
    <source>
        <dbReference type="Proteomes" id="UP000232883"/>
    </source>
</evidence>
<dbReference type="AlphaFoldDB" id="A0A2K8Z0W9"/>
<dbReference type="EMBL" id="CP025096">
    <property type="protein sequence ID" value="AUD03468.1"/>
    <property type="molecule type" value="Genomic_DNA"/>
</dbReference>
<organism evidence="1 2">
    <name type="scientific">Spirosoma pollinicola</name>
    <dbReference type="NCBI Taxonomy" id="2057025"/>
    <lineage>
        <taxon>Bacteria</taxon>
        <taxon>Pseudomonadati</taxon>
        <taxon>Bacteroidota</taxon>
        <taxon>Cytophagia</taxon>
        <taxon>Cytophagales</taxon>
        <taxon>Cytophagaceae</taxon>
        <taxon>Spirosoma</taxon>
    </lineage>
</organism>
<gene>
    <name evidence="1" type="ORF">CWM47_17500</name>
</gene>
<name>A0A2K8Z0W9_9BACT</name>
<dbReference type="OrthoDB" id="9801704at2"/>
<dbReference type="Proteomes" id="UP000232883">
    <property type="component" value="Chromosome"/>
</dbReference>
<accession>A0A2K8Z0W9</accession>
<evidence type="ECO:0000313" key="1">
    <source>
        <dbReference type="EMBL" id="AUD03468.1"/>
    </source>
</evidence>
<sequence>MIYQLEIDDRDETGKAVLAFIRQMAATNKAIKPPVALHQPELTERPFGTMKGSFKLAPDFNEPLDDLKEYI</sequence>
<dbReference type="KEGG" id="spir:CWM47_17500"/>
<keyword evidence="2" id="KW-1185">Reference proteome</keyword>
<reference evidence="1 2" key="1">
    <citation type="submission" date="2017-11" db="EMBL/GenBank/DDBJ databases">
        <title>Taxonomic description and genome sequences of Spirosoma HA7 sp. nov., isolated from pollen microhabitat of Corylus avellana.</title>
        <authorList>
            <person name="Ambika Manirajan B."/>
            <person name="Suarez C."/>
            <person name="Ratering S."/>
            <person name="Geissler-Plaum R."/>
            <person name="Cardinale M."/>
            <person name="Sylvia S."/>
        </authorList>
    </citation>
    <scope>NUCLEOTIDE SEQUENCE [LARGE SCALE GENOMIC DNA]</scope>
    <source>
        <strain evidence="1 2">HA7</strain>
    </source>
</reference>
<proteinExistence type="predicted"/>